<keyword evidence="4" id="KW-1185">Reference proteome</keyword>
<dbReference type="InterPro" id="IPR029151">
    <property type="entry name" value="Sensor-like_sf"/>
</dbReference>
<feature type="domain" description="Histidine kinase VP0354-like sensor" evidence="2">
    <location>
        <begin position="38"/>
        <end position="206"/>
    </location>
</feature>
<dbReference type="EMBL" id="DS267832">
    <property type="protein sequence ID" value="EDN56570.1"/>
    <property type="molecule type" value="Genomic_DNA"/>
</dbReference>
<dbReference type="Pfam" id="PF21623">
    <property type="entry name" value="HK_sensor_dom_bact"/>
    <property type="match status" value="1"/>
</dbReference>
<feature type="non-terminal residue" evidence="3">
    <location>
        <position position="206"/>
    </location>
</feature>
<accession>A0ABM9WT18</accession>
<evidence type="ECO:0000313" key="3">
    <source>
        <dbReference type="EMBL" id="EDN56570.1"/>
    </source>
</evidence>
<dbReference type="SUPFAM" id="SSF103190">
    <property type="entry name" value="Sensory domain-like"/>
    <property type="match status" value="1"/>
</dbReference>
<proteinExistence type="predicted"/>
<organism evidence="3 4">
    <name type="scientific">Vibrio antiquarius (strain Ex25)</name>
    <dbReference type="NCBI Taxonomy" id="150340"/>
    <lineage>
        <taxon>Bacteria</taxon>
        <taxon>Pseudomonadati</taxon>
        <taxon>Pseudomonadota</taxon>
        <taxon>Gammaproteobacteria</taxon>
        <taxon>Vibrionales</taxon>
        <taxon>Vibrionaceae</taxon>
        <taxon>Vibrio</taxon>
        <taxon>Vibrio diabolicus subgroup</taxon>
    </lineage>
</organism>
<sequence length="206" mass="23765">MKIPKRVGTLLATALFFSALTAVYYYQKYLTLLESNVENTAQEALHQLAYTGREYNNIQDQIETISDLLGHSQSLYDYLRQPNRVNLSILEDMWISVAINQKLYKQIRFLDITGQEKARINYDFKTGIAAPALKLHDKSERDYFHYAQGLGNDEIASWGIELERENGELVYPYSPSLRILMPISLNGKREGYLVLNVDIEYLSSRL</sequence>
<dbReference type="Gene3D" id="3.30.450.20">
    <property type="entry name" value="PAS domain"/>
    <property type="match status" value="1"/>
</dbReference>
<comment type="subcellular location">
    <subcellularLocation>
        <location evidence="1">Cell inner membrane</location>
    </subcellularLocation>
</comment>
<name>A0ABM9WT18_VIBAE</name>
<protein>
    <submittedName>
        <fullName evidence="3">Sensory box/ggdef family protein</fullName>
    </submittedName>
</protein>
<reference evidence="4" key="1">
    <citation type="submission" date="2006-10" db="EMBL/GenBank/DDBJ databases">
        <authorList>
            <person name="Heidelberg J."/>
            <person name="Sebastian Y."/>
        </authorList>
    </citation>
    <scope>NUCLEOTIDE SEQUENCE [LARGE SCALE GENOMIC DNA]</scope>
    <source>
        <strain evidence="4">EX25</strain>
    </source>
</reference>
<evidence type="ECO:0000256" key="1">
    <source>
        <dbReference type="ARBA" id="ARBA00004533"/>
    </source>
</evidence>
<dbReference type="InterPro" id="IPR048760">
    <property type="entry name" value="VP0354-like_sensor_dom"/>
</dbReference>
<evidence type="ECO:0000259" key="2">
    <source>
        <dbReference type="Pfam" id="PF21623"/>
    </source>
</evidence>
<dbReference type="Proteomes" id="UP000242664">
    <property type="component" value="Unassembled WGS sequence"/>
</dbReference>
<evidence type="ECO:0000313" key="4">
    <source>
        <dbReference type="Proteomes" id="UP000242664"/>
    </source>
</evidence>
<dbReference type="Gene3D" id="1.20.5.170">
    <property type="match status" value="1"/>
</dbReference>
<gene>
    <name evidence="3" type="ORF">VEx25_0238</name>
</gene>